<organism evidence="1">
    <name type="scientific">Myoviridae sp. ctNQV2</name>
    <dbReference type="NCBI Taxonomy" id="2827683"/>
    <lineage>
        <taxon>Viruses</taxon>
        <taxon>Duplodnaviria</taxon>
        <taxon>Heunggongvirae</taxon>
        <taxon>Uroviricota</taxon>
        <taxon>Caudoviricetes</taxon>
    </lineage>
</organism>
<protein>
    <submittedName>
        <fullName evidence="1">Uncharacterized protein</fullName>
    </submittedName>
</protein>
<accession>A0A8S5RZ99</accession>
<dbReference type="EMBL" id="BK032510">
    <property type="protein sequence ID" value="DAF44086.1"/>
    <property type="molecule type" value="Genomic_DNA"/>
</dbReference>
<name>A0A8S5RZ99_9CAUD</name>
<proteinExistence type="predicted"/>
<reference evidence="1" key="1">
    <citation type="journal article" date="2021" name="Proc. Natl. Acad. Sci. U.S.A.">
        <title>A Catalog of Tens of Thousands of Viruses from Human Metagenomes Reveals Hidden Associations with Chronic Diseases.</title>
        <authorList>
            <person name="Tisza M.J."/>
            <person name="Buck C.B."/>
        </authorList>
    </citation>
    <scope>NUCLEOTIDE SEQUENCE</scope>
    <source>
        <strain evidence="1">CtNQV2</strain>
    </source>
</reference>
<evidence type="ECO:0000313" key="1">
    <source>
        <dbReference type="EMBL" id="DAF44086.1"/>
    </source>
</evidence>
<sequence>MFHVEHPLHGGYPRNPPLRSPYLEAPLKTANGLACEIFSRNFLLHFRMTPPPSFLVSSFQKIFQKFFGGLKN</sequence>